<reference evidence="3 4" key="1">
    <citation type="submission" date="2019-11" db="EMBL/GenBank/DDBJ databases">
        <title>Novel species isolated from a subtropical stream in China.</title>
        <authorList>
            <person name="Lu H."/>
        </authorList>
    </citation>
    <scope>NUCLEOTIDE SEQUENCE [LARGE SCALE GENOMIC DNA]</scope>
    <source>
        <strain evidence="3 4">FT92W</strain>
    </source>
</reference>
<dbReference type="InterPro" id="IPR014345">
    <property type="entry name" value="XrtA_polysacc_chain"/>
</dbReference>
<dbReference type="Proteomes" id="UP000446768">
    <property type="component" value="Unassembled WGS sequence"/>
</dbReference>
<dbReference type="PANTHER" id="PTHR32309">
    <property type="entry name" value="TYROSINE-PROTEIN KINASE"/>
    <property type="match status" value="1"/>
</dbReference>
<dbReference type="NCBIfam" id="TIGR03007">
    <property type="entry name" value="pepcterm_ChnLen"/>
    <property type="match status" value="1"/>
</dbReference>
<feature type="transmembrane region" description="Helical" evidence="2">
    <location>
        <begin position="488"/>
        <end position="510"/>
    </location>
</feature>
<comment type="caution">
    <text evidence="3">The sequence shown here is derived from an EMBL/GenBank/DDBJ whole genome shotgun (WGS) entry which is preliminary data.</text>
</comment>
<dbReference type="GO" id="GO:0005886">
    <property type="term" value="C:plasma membrane"/>
    <property type="evidence" value="ECO:0007669"/>
    <property type="project" value="TreeGrafter"/>
</dbReference>
<keyword evidence="1" id="KW-0175">Coiled coil</keyword>
<dbReference type="InterPro" id="IPR050445">
    <property type="entry name" value="Bact_polysacc_biosynth/exp"/>
</dbReference>
<feature type="transmembrane region" description="Helical" evidence="2">
    <location>
        <begin position="425"/>
        <end position="447"/>
    </location>
</feature>
<keyword evidence="2" id="KW-0472">Membrane</keyword>
<evidence type="ECO:0000313" key="4">
    <source>
        <dbReference type="Proteomes" id="UP000446768"/>
    </source>
</evidence>
<dbReference type="GO" id="GO:0004713">
    <property type="term" value="F:protein tyrosine kinase activity"/>
    <property type="evidence" value="ECO:0007669"/>
    <property type="project" value="TreeGrafter"/>
</dbReference>
<dbReference type="RefSeq" id="WP_154379471.1">
    <property type="nucleotide sequence ID" value="NZ_WKJJ01000018.1"/>
</dbReference>
<feature type="coiled-coil region" evidence="1">
    <location>
        <begin position="337"/>
        <end position="388"/>
    </location>
</feature>
<protein>
    <submittedName>
        <fullName evidence="3">Chain length-determining protein</fullName>
    </submittedName>
</protein>
<dbReference type="EMBL" id="WKJJ01000018">
    <property type="protein sequence ID" value="MRV75178.1"/>
    <property type="molecule type" value="Genomic_DNA"/>
</dbReference>
<proteinExistence type="predicted"/>
<organism evidence="3 4">
    <name type="scientific">Pseudoduganella rivuli</name>
    <dbReference type="NCBI Taxonomy" id="2666085"/>
    <lineage>
        <taxon>Bacteria</taxon>
        <taxon>Pseudomonadati</taxon>
        <taxon>Pseudomonadota</taxon>
        <taxon>Betaproteobacteria</taxon>
        <taxon>Burkholderiales</taxon>
        <taxon>Oxalobacteraceae</taxon>
        <taxon>Telluria group</taxon>
        <taxon>Pseudoduganella</taxon>
    </lineage>
</organism>
<evidence type="ECO:0000256" key="2">
    <source>
        <dbReference type="SAM" id="Phobius"/>
    </source>
</evidence>
<dbReference type="Gene3D" id="1.20.1600.10">
    <property type="entry name" value="Outer membrane efflux proteins (OEP)"/>
    <property type="match status" value="1"/>
</dbReference>
<dbReference type="AlphaFoldDB" id="A0A7X2ISH9"/>
<sequence length="523" mass="58051">MEELLYQLHTAGHCIWKFRWRTIAVAWICALAGWTGVALLPNDYQTSARVFVDTQGILKPLLSGMTSVPNVEQQVAIMSRTLLSRPNIERVMRMVDLDVRQATPRDHEIRMDELLNRIRIAGTGSYDIYTITYNDRDPRLVRDVVQSLLAIFVEGSFRGKKGESEKAVQFIDAQISAYEEKLQAAEDSVKEFKLRHNAVLPRAGQDYGAQLSQSADALNTARLDLLEAEQAREAIRQQIPAVHLTAPVPPDQPKPVVIDDPEIDARIVAITKTLDTLQLQYTDQHPDVVAARRLLAQLAQRRADSAADPSPAADPGRRYSPMLQQIKVALTEADAKVAAMRARVRELGVRHARLEAQSKAVPELESQLAQLNRDYQINKDNYEKLISKREAAKLSGNLSSTQEMMNFRIIDPPTLPVRPAGPNRFLLNSGVLAVALAAGCLTAVTASRSRPNFDSIRELRDFSGLQVIGVIARHWTPDQLRLRKRSRAYFGAMLGTLLLAYGGVLTHTLVTDGGGLSRALIAP</sequence>
<accession>A0A7X2ISH9</accession>
<evidence type="ECO:0000256" key="1">
    <source>
        <dbReference type="SAM" id="Coils"/>
    </source>
</evidence>
<keyword evidence="2" id="KW-1133">Transmembrane helix</keyword>
<name>A0A7X2ISH9_9BURK</name>
<evidence type="ECO:0000313" key="3">
    <source>
        <dbReference type="EMBL" id="MRV75178.1"/>
    </source>
</evidence>
<gene>
    <name evidence="3" type="ORF">GJ700_26025</name>
</gene>
<keyword evidence="4" id="KW-1185">Reference proteome</keyword>
<dbReference type="PANTHER" id="PTHR32309:SF13">
    <property type="entry name" value="FERRIC ENTEROBACTIN TRANSPORT PROTEIN FEPE"/>
    <property type="match status" value="1"/>
</dbReference>
<keyword evidence="2" id="KW-0812">Transmembrane</keyword>
<feature type="coiled-coil region" evidence="1">
    <location>
        <begin position="168"/>
        <end position="238"/>
    </location>
</feature>